<keyword evidence="5" id="KW-0539">Nucleus</keyword>
<accession>A0A3N4KU32</accession>
<feature type="compositionally biased region" description="Acidic residues" evidence="6">
    <location>
        <begin position="464"/>
        <end position="477"/>
    </location>
</feature>
<feature type="compositionally biased region" description="Basic and acidic residues" evidence="6">
    <location>
        <begin position="62"/>
        <end position="76"/>
    </location>
</feature>
<keyword evidence="4" id="KW-0804">Transcription</keyword>
<dbReference type="EMBL" id="ML119120">
    <property type="protein sequence ID" value="RPB14036.1"/>
    <property type="molecule type" value="Genomic_DNA"/>
</dbReference>
<protein>
    <submittedName>
        <fullName evidence="7">SNF5-domain-containing protein</fullName>
    </submittedName>
</protein>
<evidence type="ECO:0000256" key="1">
    <source>
        <dbReference type="ARBA" id="ARBA00004123"/>
    </source>
</evidence>
<evidence type="ECO:0000256" key="6">
    <source>
        <dbReference type="SAM" id="MobiDB-lite"/>
    </source>
</evidence>
<dbReference type="InterPro" id="IPR006939">
    <property type="entry name" value="SNF5"/>
</dbReference>
<comment type="subcellular location">
    <subcellularLocation>
        <location evidence="1">Nucleus</location>
    </subcellularLocation>
</comment>
<organism evidence="7 8">
    <name type="scientific">Morchella conica CCBAS932</name>
    <dbReference type="NCBI Taxonomy" id="1392247"/>
    <lineage>
        <taxon>Eukaryota</taxon>
        <taxon>Fungi</taxon>
        <taxon>Dikarya</taxon>
        <taxon>Ascomycota</taxon>
        <taxon>Pezizomycotina</taxon>
        <taxon>Pezizomycetes</taxon>
        <taxon>Pezizales</taxon>
        <taxon>Morchellaceae</taxon>
        <taxon>Morchella</taxon>
    </lineage>
</organism>
<gene>
    <name evidence="7" type="ORF">P167DRAFT_91391</name>
</gene>
<dbReference type="Pfam" id="PF04855">
    <property type="entry name" value="SNF5"/>
    <property type="match status" value="1"/>
</dbReference>
<evidence type="ECO:0000313" key="8">
    <source>
        <dbReference type="Proteomes" id="UP000277580"/>
    </source>
</evidence>
<keyword evidence="8" id="KW-1185">Reference proteome</keyword>
<dbReference type="OrthoDB" id="515064at2759"/>
<dbReference type="Proteomes" id="UP000277580">
    <property type="component" value="Unassembled WGS sequence"/>
</dbReference>
<evidence type="ECO:0000256" key="4">
    <source>
        <dbReference type="ARBA" id="ARBA00023163"/>
    </source>
</evidence>
<name>A0A3N4KU32_9PEZI</name>
<dbReference type="AlphaFoldDB" id="A0A3N4KU32"/>
<proteinExistence type="inferred from homology"/>
<feature type="compositionally biased region" description="Pro residues" evidence="6">
    <location>
        <begin position="629"/>
        <end position="639"/>
    </location>
</feature>
<sequence>MPDTSLPGPGSPKHDIRQKTPLPASSLKDSSLPSQNSSPSSLPSSPTTVKSSSDAPKGKGKAVKDDRDSPSSEAKGKSLKRRPSTTALHLEQYITRDHLHAAALISQTEASHDLIRSKRREAEYYQSLRRERVHNPGAIFGYGYQGYGNGSTNGKARILYPCERKRPGARKARELRLTRTQLQSQADLLEALVPIRLDIDYDKIKLRDTFTWNMHDRTVPLELFAEQLVEDFHLPLTPQLVHMVSNSIRDQVTDYHPHIFFVDDPLDVNLPYTAYKNDDMRVLIKLNITIGQHTLVDQFEWDINNPLNSPEEFAQLLTRDLSLSGEFTTAVAHSIREQAQLFTKSLFITGHPFDGRPIEDEDIRSAMLTSPLPSIFRQPVLANHFTPMLYELSDNEMDRAEKSLSREQRRKRRVNRRGGPQLPDLREVPKTHRSQIVSSVLPGAVQEISELKRSMTSKVVKDGESDDDSSESDAEETPPEKAIPGYANMTKRQRIAAQNALRSSIGRSATPEVSGFHRDHHTPLSLVHTHHYPTMTRRPGVPMHLDSALIKLKINKDKLAKLIVENERRDKVKAAQQAAAANAAFQQQQARQPITQQQQQTPAPAAAMMPPATPANASAARPAASPATPAAPSPSPAAPATPAAATTPATPARPDASNPDPVPEWLTQALAVLQKQYSQDNFEGMMRQTAYDVADQQVTQAGAGVKFRWMPRIRCHDCPGKLYTPGPDKTVENFLMHLKNRGHRERVDARISKAASKVAASGGA</sequence>
<evidence type="ECO:0000256" key="5">
    <source>
        <dbReference type="ARBA" id="ARBA00023242"/>
    </source>
</evidence>
<dbReference type="STRING" id="1392247.A0A3N4KU32"/>
<feature type="region of interest" description="Disordered" evidence="6">
    <location>
        <begin position="583"/>
        <end position="663"/>
    </location>
</feature>
<dbReference type="InParanoid" id="A0A3N4KU32"/>
<dbReference type="GO" id="GO:0006338">
    <property type="term" value="P:chromatin remodeling"/>
    <property type="evidence" value="ECO:0007669"/>
    <property type="project" value="InterPro"/>
</dbReference>
<feature type="compositionally biased region" description="Low complexity" evidence="6">
    <location>
        <begin position="640"/>
        <end position="654"/>
    </location>
</feature>
<feature type="region of interest" description="Disordered" evidence="6">
    <location>
        <begin position="1"/>
        <end position="86"/>
    </location>
</feature>
<evidence type="ECO:0000313" key="7">
    <source>
        <dbReference type="EMBL" id="RPB14036.1"/>
    </source>
</evidence>
<reference evidence="7 8" key="1">
    <citation type="journal article" date="2018" name="Nat. Ecol. Evol.">
        <title>Pezizomycetes genomes reveal the molecular basis of ectomycorrhizal truffle lifestyle.</title>
        <authorList>
            <person name="Murat C."/>
            <person name="Payen T."/>
            <person name="Noel B."/>
            <person name="Kuo A."/>
            <person name="Morin E."/>
            <person name="Chen J."/>
            <person name="Kohler A."/>
            <person name="Krizsan K."/>
            <person name="Balestrini R."/>
            <person name="Da Silva C."/>
            <person name="Montanini B."/>
            <person name="Hainaut M."/>
            <person name="Levati E."/>
            <person name="Barry K.W."/>
            <person name="Belfiori B."/>
            <person name="Cichocki N."/>
            <person name="Clum A."/>
            <person name="Dockter R.B."/>
            <person name="Fauchery L."/>
            <person name="Guy J."/>
            <person name="Iotti M."/>
            <person name="Le Tacon F."/>
            <person name="Lindquist E.A."/>
            <person name="Lipzen A."/>
            <person name="Malagnac F."/>
            <person name="Mello A."/>
            <person name="Molinier V."/>
            <person name="Miyauchi S."/>
            <person name="Poulain J."/>
            <person name="Riccioni C."/>
            <person name="Rubini A."/>
            <person name="Sitrit Y."/>
            <person name="Splivallo R."/>
            <person name="Traeger S."/>
            <person name="Wang M."/>
            <person name="Zifcakova L."/>
            <person name="Wipf D."/>
            <person name="Zambonelli A."/>
            <person name="Paolocci F."/>
            <person name="Nowrousian M."/>
            <person name="Ottonello S."/>
            <person name="Baldrian P."/>
            <person name="Spatafora J.W."/>
            <person name="Henrissat B."/>
            <person name="Nagy L.G."/>
            <person name="Aury J.M."/>
            <person name="Wincker P."/>
            <person name="Grigoriev I.V."/>
            <person name="Bonfante P."/>
            <person name="Martin F.M."/>
        </authorList>
    </citation>
    <scope>NUCLEOTIDE SEQUENCE [LARGE SCALE GENOMIC DNA]</scope>
    <source>
        <strain evidence="7 8">CCBAS932</strain>
    </source>
</reference>
<evidence type="ECO:0000256" key="3">
    <source>
        <dbReference type="ARBA" id="ARBA00023015"/>
    </source>
</evidence>
<comment type="similarity">
    <text evidence="2">Belongs to the SNF5 family.</text>
</comment>
<evidence type="ECO:0000256" key="2">
    <source>
        <dbReference type="ARBA" id="ARBA00010239"/>
    </source>
</evidence>
<feature type="region of interest" description="Disordered" evidence="6">
    <location>
        <begin position="400"/>
        <end position="441"/>
    </location>
</feature>
<feature type="region of interest" description="Disordered" evidence="6">
    <location>
        <begin position="456"/>
        <end position="488"/>
    </location>
</feature>
<keyword evidence="3" id="KW-0805">Transcription regulation</keyword>
<feature type="compositionally biased region" description="Low complexity" evidence="6">
    <location>
        <begin position="583"/>
        <end position="628"/>
    </location>
</feature>
<feature type="compositionally biased region" description="Low complexity" evidence="6">
    <location>
        <begin position="21"/>
        <end position="53"/>
    </location>
</feature>
<dbReference type="PANTHER" id="PTHR10019">
    <property type="entry name" value="SNF5"/>
    <property type="match status" value="1"/>
</dbReference>
<dbReference type="GO" id="GO:0000228">
    <property type="term" value="C:nuclear chromosome"/>
    <property type="evidence" value="ECO:0007669"/>
    <property type="project" value="InterPro"/>
</dbReference>